<sequence>MASTISDRVYHWCTQTPSISSEVAKDPTKSAATIGKELFGKHAVATGNENASEGSPSPRPSQGSRTPIHVVPTDNDLERALQCGNFGATRPSDLFLKVWHDALVTLDKDPLLGVVSPSLMGATGTLPLTIIGVIWDVCRHMSNLIVRAEKEVFFATNFWAASGATTLITDAIRELDRRAGQRQQRVVMKIMFDRGNPKQMLKNHLLMSPKEYTTDKLKIPDPSEIPNIDLEVMNYHRPMLGTFHSKFVVVDRKFGLVCSNNIMENENLEMMSHIEGPIVDSLYDTCMISWNNALKPPLPQLNTRAIDHGFPSFEDESYKAIFDEAGTVKKTPSTVGTAGQDQERLPAHNPGDPHYDTSIATEFVRMQSTLAPTATESHIDLVAKHLSISTHSDKKPTVSDPTSSEDYFNPFVLIPPHAPVPMALVNRKPVGHPTNSSVDVPQNAAWLSAVRNAKEKIFIQTPDLNAKPLLPELVKAVKRGVEVEYWVCLGYNDAGELLPGQGGTNEMIAKKISDDLRGEDEDTRRRFKVGWYTAKDQNRPIHKKEQGRTCHIKLLIADDQVGIQGNGNQDAQSWFHSQEVNLMVDSKTICTAWKDGIHRNQNTHLYGIGSPEDGIWRDKDGNQTKFAIGADPGHLAWAKGVIGAVQRVRGVGGF</sequence>
<dbReference type="GO" id="GO:0032049">
    <property type="term" value="P:cardiolipin biosynthetic process"/>
    <property type="evidence" value="ECO:0007669"/>
    <property type="project" value="UniProtKB-ARBA"/>
</dbReference>
<organism evidence="3 4">
    <name type="scientific">Microthyrium microscopicum</name>
    <dbReference type="NCBI Taxonomy" id="703497"/>
    <lineage>
        <taxon>Eukaryota</taxon>
        <taxon>Fungi</taxon>
        <taxon>Dikarya</taxon>
        <taxon>Ascomycota</taxon>
        <taxon>Pezizomycotina</taxon>
        <taxon>Dothideomycetes</taxon>
        <taxon>Dothideomycetes incertae sedis</taxon>
        <taxon>Microthyriales</taxon>
        <taxon>Microthyriaceae</taxon>
        <taxon>Microthyrium</taxon>
    </lineage>
</organism>
<dbReference type="PANTHER" id="PTHR21248">
    <property type="entry name" value="CARDIOLIPIN SYNTHASE"/>
    <property type="match status" value="1"/>
</dbReference>
<dbReference type="PANTHER" id="PTHR21248:SF22">
    <property type="entry name" value="PHOSPHOLIPASE D"/>
    <property type="match status" value="1"/>
</dbReference>
<dbReference type="Proteomes" id="UP000799302">
    <property type="component" value="Unassembled WGS sequence"/>
</dbReference>
<name>A0A6A6TZT9_9PEZI</name>
<dbReference type="Gene3D" id="3.30.870.10">
    <property type="entry name" value="Endonuclease Chain A"/>
    <property type="match status" value="2"/>
</dbReference>
<gene>
    <name evidence="3" type="ORF">BT63DRAFT_393282</name>
</gene>
<dbReference type="InterPro" id="IPR001736">
    <property type="entry name" value="PLipase_D/transphosphatidylase"/>
</dbReference>
<feature type="compositionally biased region" description="Low complexity" evidence="1">
    <location>
        <begin position="54"/>
        <end position="67"/>
    </location>
</feature>
<accession>A0A6A6TZT9</accession>
<feature type="domain" description="PLD phosphodiesterase" evidence="2">
    <location>
        <begin position="239"/>
        <end position="266"/>
    </location>
</feature>
<proteinExistence type="predicted"/>
<protein>
    <recommendedName>
        <fullName evidence="2">PLD phosphodiesterase domain-containing protein</fullName>
    </recommendedName>
</protein>
<dbReference type="EMBL" id="MU004243">
    <property type="protein sequence ID" value="KAF2664184.1"/>
    <property type="molecule type" value="Genomic_DNA"/>
</dbReference>
<feature type="compositionally biased region" description="Basic and acidic residues" evidence="1">
    <location>
        <begin position="341"/>
        <end position="353"/>
    </location>
</feature>
<evidence type="ECO:0000256" key="1">
    <source>
        <dbReference type="SAM" id="MobiDB-lite"/>
    </source>
</evidence>
<evidence type="ECO:0000313" key="4">
    <source>
        <dbReference type="Proteomes" id="UP000799302"/>
    </source>
</evidence>
<evidence type="ECO:0000259" key="2">
    <source>
        <dbReference type="PROSITE" id="PS50035"/>
    </source>
</evidence>
<feature type="region of interest" description="Disordered" evidence="1">
    <location>
        <begin position="330"/>
        <end position="353"/>
    </location>
</feature>
<dbReference type="OrthoDB" id="9997422at2759"/>
<dbReference type="InterPro" id="IPR025202">
    <property type="entry name" value="PLD-like_dom"/>
</dbReference>
<dbReference type="AlphaFoldDB" id="A0A6A6TZT9"/>
<reference evidence="3" key="1">
    <citation type="journal article" date="2020" name="Stud. Mycol.">
        <title>101 Dothideomycetes genomes: a test case for predicting lifestyles and emergence of pathogens.</title>
        <authorList>
            <person name="Haridas S."/>
            <person name="Albert R."/>
            <person name="Binder M."/>
            <person name="Bloem J."/>
            <person name="Labutti K."/>
            <person name="Salamov A."/>
            <person name="Andreopoulos B."/>
            <person name="Baker S."/>
            <person name="Barry K."/>
            <person name="Bills G."/>
            <person name="Bluhm B."/>
            <person name="Cannon C."/>
            <person name="Castanera R."/>
            <person name="Culley D."/>
            <person name="Daum C."/>
            <person name="Ezra D."/>
            <person name="Gonzalez J."/>
            <person name="Henrissat B."/>
            <person name="Kuo A."/>
            <person name="Liang C."/>
            <person name="Lipzen A."/>
            <person name="Lutzoni F."/>
            <person name="Magnuson J."/>
            <person name="Mondo S."/>
            <person name="Nolan M."/>
            <person name="Ohm R."/>
            <person name="Pangilinan J."/>
            <person name="Park H.-J."/>
            <person name="Ramirez L."/>
            <person name="Alfaro M."/>
            <person name="Sun H."/>
            <person name="Tritt A."/>
            <person name="Yoshinaga Y."/>
            <person name="Zwiers L.-H."/>
            <person name="Turgeon B."/>
            <person name="Goodwin S."/>
            <person name="Spatafora J."/>
            <person name="Crous P."/>
            <person name="Grigoriev I."/>
        </authorList>
    </citation>
    <scope>NUCLEOTIDE SEQUENCE</scope>
    <source>
        <strain evidence="3">CBS 115976</strain>
    </source>
</reference>
<evidence type="ECO:0000313" key="3">
    <source>
        <dbReference type="EMBL" id="KAF2664184.1"/>
    </source>
</evidence>
<keyword evidence="4" id="KW-1185">Reference proteome</keyword>
<dbReference type="PROSITE" id="PS50035">
    <property type="entry name" value="PLD"/>
    <property type="match status" value="1"/>
</dbReference>
<feature type="compositionally biased region" description="Polar residues" evidence="1">
    <location>
        <begin position="330"/>
        <end position="340"/>
    </location>
</feature>
<dbReference type="GO" id="GO:0030572">
    <property type="term" value="F:phosphatidyltransferase activity"/>
    <property type="evidence" value="ECO:0007669"/>
    <property type="project" value="UniProtKB-ARBA"/>
</dbReference>
<dbReference type="CDD" id="cd00138">
    <property type="entry name" value="PLDc_SF"/>
    <property type="match status" value="1"/>
</dbReference>
<dbReference type="SUPFAM" id="SSF56024">
    <property type="entry name" value="Phospholipase D/nuclease"/>
    <property type="match status" value="2"/>
</dbReference>
<dbReference type="Pfam" id="PF13091">
    <property type="entry name" value="PLDc_2"/>
    <property type="match status" value="1"/>
</dbReference>
<feature type="region of interest" description="Disordered" evidence="1">
    <location>
        <begin position="47"/>
        <end position="70"/>
    </location>
</feature>